<keyword evidence="3" id="KW-1185">Reference proteome</keyword>
<reference evidence="1 3" key="2">
    <citation type="journal article" date="2014" name="BMC Genomics">
        <title>An improved genome release (version Mt4.0) for the model legume Medicago truncatula.</title>
        <authorList>
            <person name="Tang H."/>
            <person name="Krishnakumar V."/>
            <person name="Bidwell S."/>
            <person name="Rosen B."/>
            <person name="Chan A."/>
            <person name="Zhou S."/>
            <person name="Gentzbittel L."/>
            <person name="Childs K.L."/>
            <person name="Yandell M."/>
            <person name="Gundlach H."/>
            <person name="Mayer K.F."/>
            <person name="Schwartz D.C."/>
            <person name="Town C.D."/>
        </authorList>
    </citation>
    <scope>GENOME REANNOTATION</scope>
    <source>
        <strain evidence="2 3">cv. Jemalong A17</strain>
    </source>
</reference>
<evidence type="ECO:0000313" key="3">
    <source>
        <dbReference type="Proteomes" id="UP000002051"/>
    </source>
</evidence>
<gene>
    <name evidence="1" type="ordered locus">MTR_4g016900</name>
</gene>
<evidence type="ECO:0000313" key="1">
    <source>
        <dbReference type="EMBL" id="AES86915.1"/>
    </source>
</evidence>
<dbReference type="EMBL" id="CM001220">
    <property type="protein sequence ID" value="AES86915.1"/>
    <property type="molecule type" value="Genomic_DNA"/>
</dbReference>
<reference evidence="1 3" key="1">
    <citation type="journal article" date="2011" name="Nature">
        <title>The Medicago genome provides insight into the evolution of rhizobial symbioses.</title>
        <authorList>
            <person name="Young N.D."/>
            <person name="Debelle F."/>
            <person name="Oldroyd G.E."/>
            <person name="Geurts R."/>
            <person name="Cannon S.B."/>
            <person name="Udvardi M.K."/>
            <person name="Benedito V.A."/>
            <person name="Mayer K.F."/>
            <person name="Gouzy J."/>
            <person name="Schoof H."/>
            <person name="Van de Peer Y."/>
            <person name="Proost S."/>
            <person name="Cook D.R."/>
            <person name="Meyers B.C."/>
            <person name="Spannagl M."/>
            <person name="Cheung F."/>
            <person name="De Mita S."/>
            <person name="Krishnakumar V."/>
            <person name="Gundlach H."/>
            <person name="Zhou S."/>
            <person name="Mudge J."/>
            <person name="Bharti A.K."/>
            <person name="Murray J.D."/>
            <person name="Naoumkina M.A."/>
            <person name="Rosen B."/>
            <person name="Silverstein K.A."/>
            <person name="Tang H."/>
            <person name="Rombauts S."/>
            <person name="Zhao P.X."/>
            <person name="Zhou P."/>
            <person name="Barbe V."/>
            <person name="Bardou P."/>
            <person name="Bechner M."/>
            <person name="Bellec A."/>
            <person name="Berger A."/>
            <person name="Berges H."/>
            <person name="Bidwell S."/>
            <person name="Bisseling T."/>
            <person name="Choisne N."/>
            <person name="Couloux A."/>
            <person name="Denny R."/>
            <person name="Deshpande S."/>
            <person name="Dai X."/>
            <person name="Doyle J.J."/>
            <person name="Dudez A.M."/>
            <person name="Farmer A.D."/>
            <person name="Fouteau S."/>
            <person name="Franken C."/>
            <person name="Gibelin C."/>
            <person name="Gish J."/>
            <person name="Goldstein S."/>
            <person name="Gonzalez A.J."/>
            <person name="Green P.J."/>
            <person name="Hallab A."/>
            <person name="Hartog M."/>
            <person name="Hua A."/>
            <person name="Humphray S.J."/>
            <person name="Jeong D.H."/>
            <person name="Jing Y."/>
            <person name="Jocker A."/>
            <person name="Kenton S.M."/>
            <person name="Kim D.J."/>
            <person name="Klee K."/>
            <person name="Lai H."/>
            <person name="Lang C."/>
            <person name="Lin S."/>
            <person name="Macmil S.L."/>
            <person name="Magdelenat G."/>
            <person name="Matthews L."/>
            <person name="McCorrison J."/>
            <person name="Monaghan E.L."/>
            <person name="Mun J.H."/>
            <person name="Najar F.Z."/>
            <person name="Nicholson C."/>
            <person name="Noirot C."/>
            <person name="O'Bleness M."/>
            <person name="Paule C.R."/>
            <person name="Poulain J."/>
            <person name="Prion F."/>
            <person name="Qin B."/>
            <person name="Qu C."/>
            <person name="Retzel E.F."/>
            <person name="Riddle C."/>
            <person name="Sallet E."/>
            <person name="Samain S."/>
            <person name="Samson N."/>
            <person name="Sanders I."/>
            <person name="Saurat O."/>
            <person name="Scarpelli C."/>
            <person name="Schiex T."/>
            <person name="Segurens B."/>
            <person name="Severin A.J."/>
            <person name="Sherrier D.J."/>
            <person name="Shi R."/>
            <person name="Sims S."/>
            <person name="Singer S.R."/>
            <person name="Sinharoy S."/>
            <person name="Sterck L."/>
            <person name="Viollet A."/>
            <person name="Wang B.B."/>
            <person name="Wang K."/>
            <person name="Wang M."/>
            <person name="Wang X."/>
            <person name="Warfsmann J."/>
            <person name="Weissenbach J."/>
            <person name="White D.D."/>
            <person name="White J.D."/>
            <person name="Wiley G.B."/>
            <person name="Wincker P."/>
            <person name="Xing Y."/>
            <person name="Yang L."/>
            <person name="Yao Z."/>
            <person name="Ying F."/>
            <person name="Zhai J."/>
            <person name="Zhou L."/>
            <person name="Zuber A."/>
            <person name="Denarie J."/>
            <person name="Dixon R.A."/>
            <person name="May G.D."/>
            <person name="Schwartz D.C."/>
            <person name="Rogers J."/>
            <person name="Quetier F."/>
            <person name="Town C.D."/>
            <person name="Roe B.A."/>
        </authorList>
    </citation>
    <scope>NUCLEOTIDE SEQUENCE [LARGE SCALE GENOMIC DNA]</scope>
    <source>
        <strain evidence="1">A17</strain>
        <strain evidence="2 3">cv. Jemalong A17</strain>
    </source>
</reference>
<protein>
    <submittedName>
        <fullName evidence="1 2">Uncharacterized protein</fullName>
    </submittedName>
</protein>
<sequence>MLLFCPVSCGFSCGNKSAGIPEDFAADNVSHIKFPANPDTAGKSADFLELRAIEPASVNH</sequence>
<dbReference type="EnsemblPlants" id="AES86915">
    <property type="protein sequence ID" value="AES86915"/>
    <property type="gene ID" value="MTR_4g016900"/>
</dbReference>
<organism evidence="1 3">
    <name type="scientific">Medicago truncatula</name>
    <name type="common">Barrel medic</name>
    <name type="synonym">Medicago tribuloides</name>
    <dbReference type="NCBI Taxonomy" id="3880"/>
    <lineage>
        <taxon>Eukaryota</taxon>
        <taxon>Viridiplantae</taxon>
        <taxon>Streptophyta</taxon>
        <taxon>Embryophyta</taxon>
        <taxon>Tracheophyta</taxon>
        <taxon>Spermatophyta</taxon>
        <taxon>Magnoliopsida</taxon>
        <taxon>eudicotyledons</taxon>
        <taxon>Gunneridae</taxon>
        <taxon>Pentapetalae</taxon>
        <taxon>rosids</taxon>
        <taxon>fabids</taxon>
        <taxon>Fabales</taxon>
        <taxon>Fabaceae</taxon>
        <taxon>Papilionoideae</taxon>
        <taxon>50 kb inversion clade</taxon>
        <taxon>NPAAA clade</taxon>
        <taxon>Hologalegina</taxon>
        <taxon>IRL clade</taxon>
        <taxon>Trifolieae</taxon>
        <taxon>Medicago</taxon>
    </lineage>
</organism>
<dbReference type="Proteomes" id="UP000002051">
    <property type="component" value="Chromosome 4"/>
</dbReference>
<dbReference type="AlphaFoldDB" id="G7ZXW5"/>
<accession>G7ZXW5</accession>
<evidence type="ECO:0000313" key="2">
    <source>
        <dbReference type="EnsemblPlants" id="AES86915"/>
    </source>
</evidence>
<reference evidence="2" key="3">
    <citation type="submission" date="2015-04" db="UniProtKB">
        <authorList>
            <consortium name="EnsemblPlants"/>
        </authorList>
    </citation>
    <scope>IDENTIFICATION</scope>
    <source>
        <strain evidence="2">cv. Jemalong A17</strain>
    </source>
</reference>
<dbReference type="HOGENOM" id="CLU_2945182_0_0_1"/>
<dbReference type="PaxDb" id="3880-AES84053"/>
<proteinExistence type="predicted"/>
<name>G7ZXW5_MEDTR</name>